<dbReference type="EMBL" id="FNRL01000007">
    <property type="protein sequence ID" value="SEA45950.1"/>
    <property type="molecule type" value="Genomic_DNA"/>
</dbReference>
<reference evidence="3" key="1">
    <citation type="submission" date="2016-10" db="EMBL/GenBank/DDBJ databases">
        <authorList>
            <person name="Varghese N."/>
            <person name="Submissions S."/>
        </authorList>
    </citation>
    <scope>NUCLEOTIDE SEQUENCE [LARGE SCALE GENOMIC DNA]</scope>
    <source>
        <strain evidence="3">DSM 23920</strain>
    </source>
</reference>
<sequence>MIFQAMELIRQNVNSFIASAIPLPNPEPVVLGNIAFATPDNPATTLVDESAQVYMTMVNVEEEATYRNLGAVRQSEIRPMAYVNPPMYLNLFILFSANHKDYSTALKVLGLVLQFLQGNRTFSISQTPVPASGVFTNPGPAENDIRITLDLMSLTFEQVNYLWGSLGGKQQPFLLFKARQIEIDAARMLAAGQPVTEIFIN</sequence>
<protein>
    <recommendedName>
        <fullName evidence="1">Pvc16 N-terminal domain-containing protein</fullName>
    </recommendedName>
</protein>
<evidence type="ECO:0000313" key="2">
    <source>
        <dbReference type="EMBL" id="SEA45950.1"/>
    </source>
</evidence>
<accession>A0A1H4BCU7</accession>
<dbReference type="RefSeq" id="WP_089761260.1">
    <property type="nucleotide sequence ID" value="NZ_BKAT01000037.1"/>
</dbReference>
<dbReference type="InterPro" id="IPR025351">
    <property type="entry name" value="Pvc16_N"/>
</dbReference>
<keyword evidence="3" id="KW-1185">Reference proteome</keyword>
<dbReference type="Pfam" id="PF14065">
    <property type="entry name" value="Pvc16_N"/>
    <property type="match status" value="1"/>
</dbReference>
<evidence type="ECO:0000259" key="1">
    <source>
        <dbReference type="Pfam" id="PF14065"/>
    </source>
</evidence>
<dbReference type="STRING" id="408074.SAMN05660909_02056"/>
<dbReference type="AlphaFoldDB" id="A0A1H4BCU7"/>
<dbReference type="Proteomes" id="UP000199656">
    <property type="component" value="Unassembled WGS sequence"/>
</dbReference>
<evidence type="ECO:0000313" key="3">
    <source>
        <dbReference type="Proteomes" id="UP000199656"/>
    </source>
</evidence>
<name>A0A1H4BCU7_9BACT</name>
<proteinExistence type="predicted"/>
<gene>
    <name evidence="2" type="ORF">SAMN05660909_02056</name>
</gene>
<feature type="domain" description="Pvc16 N-terminal" evidence="1">
    <location>
        <begin position="9"/>
        <end position="197"/>
    </location>
</feature>
<organism evidence="2 3">
    <name type="scientific">Chitinophaga terrae</name>
    <name type="common">ex Kim and Jung 2007</name>
    <dbReference type="NCBI Taxonomy" id="408074"/>
    <lineage>
        <taxon>Bacteria</taxon>
        <taxon>Pseudomonadati</taxon>
        <taxon>Bacteroidota</taxon>
        <taxon>Chitinophagia</taxon>
        <taxon>Chitinophagales</taxon>
        <taxon>Chitinophagaceae</taxon>
        <taxon>Chitinophaga</taxon>
    </lineage>
</organism>
<dbReference type="OrthoDB" id="7560784at2"/>